<dbReference type="EMBL" id="JAKFHA010000020">
    <property type="protein sequence ID" value="MCF2531001.1"/>
    <property type="molecule type" value="Genomic_DNA"/>
</dbReference>
<dbReference type="RefSeq" id="WP_235055669.1">
    <property type="nucleotide sequence ID" value="NZ_JAKFHA010000020.1"/>
</dbReference>
<evidence type="ECO:0000313" key="3">
    <source>
        <dbReference type="EMBL" id="MCF2531001.1"/>
    </source>
</evidence>
<comment type="caution">
    <text evidence="3">The sequence shown here is derived from an EMBL/GenBank/DDBJ whole genome shotgun (WGS) entry which is preliminary data.</text>
</comment>
<protein>
    <submittedName>
        <fullName evidence="3">OB-fold domain-containing protein</fullName>
    </submittedName>
</protein>
<evidence type="ECO:0000259" key="1">
    <source>
        <dbReference type="Pfam" id="PF01796"/>
    </source>
</evidence>
<dbReference type="Pfam" id="PF01796">
    <property type="entry name" value="OB_ChsH2_C"/>
    <property type="match status" value="1"/>
</dbReference>
<sequence length="132" mass="13442">MPAQVPVVDYLVLEPEPRLKAVACSGCGADFLTRRNACASCGGADFADKSLATEGSVVAFTIVHRAAPGVAVPFVSAIVRLDDGPIVPGNLIGVDPTPEDVALGMGVRLTTFVAGTDDNGVEAVAYAFAPRG</sequence>
<evidence type="ECO:0000259" key="2">
    <source>
        <dbReference type="Pfam" id="PF12172"/>
    </source>
</evidence>
<dbReference type="InterPro" id="IPR002878">
    <property type="entry name" value="ChsH2_C"/>
</dbReference>
<gene>
    <name evidence="3" type="ORF">LZ495_27830</name>
</gene>
<reference evidence="3" key="1">
    <citation type="submission" date="2022-01" db="EMBL/GenBank/DDBJ databases">
        <title>Genome-Based Taxonomic Classification of the Phylum Actinobacteria.</title>
        <authorList>
            <person name="Gao Y."/>
        </authorList>
    </citation>
    <scope>NUCLEOTIDE SEQUENCE</scope>
    <source>
        <strain evidence="3">KLBMP 8922</strain>
    </source>
</reference>
<keyword evidence="4" id="KW-1185">Reference proteome</keyword>
<dbReference type="PANTHER" id="PTHR34075">
    <property type="entry name" value="BLR3430 PROTEIN"/>
    <property type="match status" value="1"/>
</dbReference>
<proteinExistence type="predicted"/>
<organism evidence="3 4">
    <name type="scientific">Yinghuangia soli</name>
    <dbReference type="NCBI Taxonomy" id="2908204"/>
    <lineage>
        <taxon>Bacteria</taxon>
        <taxon>Bacillati</taxon>
        <taxon>Actinomycetota</taxon>
        <taxon>Actinomycetes</taxon>
        <taxon>Kitasatosporales</taxon>
        <taxon>Streptomycetaceae</taxon>
        <taxon>Yinghuangia</taxon>
    </lineage>
</organism>
<feature type="domain" description="ChsH2 rubredoxin-like zinc ribbon" evidence="2">
    <location>
        <begin position="15"/>
        <end position="46"/>
    </location>
</feature>
<dbReference type="Proteomes" id="UP001165378">
    <property type="component" value="Unassembled WGS sequence"/>
</dbReference>
<dbReference type="InterPro" id="IPR052513">
    <property type="entry name" value="Thioester_dehydratase-like"/>
</dbReference>
<dbReference type="InterPro" id="IPR022002">
    <property type="entry name" value="ChsH2_Znr"/>
</dbReference>
<evidence type="ECO:0000313" key="4">
    <source>
        <dbReference type="Proteomes" id="UP001165378"/>
    </source>
</evidence>
<dbReference type="InterPro" id="IPR012340">
    <property type="entry name" value="NA-bd_OB-fold"/>
</dbReference>
<dbReference type="AlphaFoldDB" id="A0AA41U2T1"/>
<name>A0AA41U2T1_9ACTN</name>
<feature type="domain" description="ChsH2 C-terminal OB-fold" evidence="1">
    <location>
        <begin position="51"/>
        <end position="110"/>
    </location>
</feature>
<dbReference type="SUPFAM" id="SSF50249">
    <property type="entry name" value="Nucleic acid-binding proteins"/>
    <property type="match status" value="1"/>
</dbReference>
<dbReference type="Pfam" id="PF12172">
    <property type="entry name" value="zf-ChsH2"/>
    <property type="match status" value="1"/>
</dbReference>
<accession>A0AA41U2T1</accession>
<dbReference type="PANTHER" id="PTHR34075:SF5">
    <property type="entry name" value="BLR3430 PROTEIN"/>
    <property type="match status" value="1"/>
</dbReference>